<reference evidence="6" key="1">
    <citation type="journal article" date="2019" name="Int. J. Syst. Evol. Microbiol.">
        <title>The Global Catalogue of Microorganisms (GCM) 10K type strain sequencing project: providing services to taxonomists for standard genome sequencing and annotation.</title>
        <authorList>
            <consortium name="The Broad Institute Genomics Platform"/>
            <consortium name="The Broad Institute Genome Sequencing Center for Infectious Disease"/>
            <person name="Wu L."/>
            <person name="Ma J."/>
        </authorList>
    </citation>
    <scope>NUCLEOTIDE SEQUENCE [LARGE SCALE GENOMIC DNA]</scope>
    <source>
        <strain evidence="6">JCM 17217</strain>
    </source>
</reference>
<evidence type="ECO:0000259" key="4">
    <source>
        <dbReference type="Pfam" id="PF04577"/>
    </source>
</evidence>
<accession>A0ABP7R6V1</accession>
<evidence type="ECO:0000256" key="1">
    <source>
        <dbReference type="ARBA" id="ARBA00022676"/>
    </source>
</evidence>
<feature type="domain" description="Glycosyltransferase 61 catalytic" evidence="4">
    <location>
        <begin position="149"/>
        <end position="321"/>
    </location>
</feature>
<keyword evidence="1" id="KW-0328">Glycosyltransferase</keyword>
<evidence type="ECO:0000313" key="6">
    <source>
        <dbReference type="Proteomes" id="UP001501556"/>
    </source>
</evidence>
<dbReference type="PANTHER" id="PTHR20961">
    <property type="entry name" value="GLYCOSYLTRANSFERASE"/>
    <property type="match status" value="1"/>
</dbReference>
<proteinExistence type="predicted"/>
<evidence type="ECO:0000313" key="5">
    <source>
        <dbReference type="EMBL" id="GAA3993036.1"/>
    </source>
</evidence>
<evidence type="ECO:0000256" key="3">
    <source>
        <dbReference type="ARBA" id="ARBA00023180"/>
    </source>
</evidence>
<keyword evidence="3" id="KW-0325">Glycoprotein</keyword>
<keyword evidence="6" id="KW-1185">Reference proteome</keyword>
<protein>
    <recommendedName>
        <fullName evidence="4">Glycosyltransferase 61 catalytic domain-containing protein</fullName>
    </recommendedName>
</protein>
<dbReference type="InterPro" id="IPR007657">
    <property type="entry name" value="Glycosyltransferase_61"/>
</dbReference>
<gene>
    <name evidence="5" type="ORF">GCM10022407_41690</name>
</gene>
<comment type="caution">
    <text evidence="5">The sequence shown here is derived from an EMBL/GenBank/DDBJ whole genome shotgun (WGS) entry which is preliminary data.</text>
</comment>
<name>A0ABP7R6V1_9BACT</name>
<dbReference type="Pfam" id="PF04577">
    <property type="entry name" value="Glyco_transf_61"/>
    <property type="match status" value="1"/>
</dbReference>
<dbReference type="Proteomes" id="UP001501556">
    <property type="component" value="Unassembled WGS sequence"/>
</dbReference>
<dbReference type="InterPro" id="IPR049625">
    <property type="entry name" value="Glyco_transf_61_cat"/>
</dbReference>
<dbReference type="EMBL" id="BAABDI010000054">
    <property type="protein sequence ID" value="GAA3993036.1"/>
    <property type="molecule type" value="Genomic_DNA"/>
</dbReference>
<dbReference type="RefSeq" id="WP_345127617.1">
    <property type="nucleotide sequence ID" value="NZ_BAABDI010000054.1"/>
</dbReference>
<keyword evidence="2" id="KW-0808">Transferase</keyword>
<evidence type="ECO:0000256" key="2">
    <source>
        <dbReference type="ARBA" id="ARBA00022679"/>
    </source>
</evidence>
<sequence>MATAPLPRPTLWQRTKRLIDRTLGTAGRALSKPLVAEEIEIAPAPALARMPVPANVAMVPLVFMEGFADIFEEVQPNFRQVVHRLRNVQVAWHGSVVKGLRVFLPSLPQPWMELELAGIFLLRQFKNRKVSELTTRPAGLAFDSWSGNYFHWIAEALPRLALLRKVQPDCVVLLPGPNPPEYVTRTVSALGFTYTCALAPGELVLVPDLWVAVRPGRHGYMVPELVREVREAVMTSLLPHLDPTKKATRRLYVSRSRQNWRQLTNEGEIVAVLERYGFETIYFEDMTFVEQVRTMYEADIFIGIHGANMTNILFMTPGSHAIEMMSNTYINPSYLSMADSIGVSYSLVPSTLGSPLEVENNYADITADPALVEQVVLPLCQSQTTD</sequence>
<organism evidence="5 6">
    <name type="scientific">Hymenobacter antarcticus</name>
    <dbReference type="NCBI Taxonomy" id="486270"/>
    <lineage>
        <taxon>Bacteria</taxon>
        <taxon>Pseudomonadati</taxon>
        <taxon>Bacteroidota</taxon>
        <taxon>Cytophagia</taxon>
        <taxon>Cytophagales</taxon>
        <taxon>Hymenobacteraceae</taxon>
        <taxon>Hymenobacter</taxon>
    </lineage>
</organism>